<organism evidence="1 2">
    <name type="scientific">Bacillus suaedaesalsae</name>
    <dbReference type="NCBI Taxonomy" id="2810349"/>
    <lineage>
        <taxon>Bacteria</taxon>
        <taxon>Bacillati</taxon>
        <taxon>Bacillota</taxon>
        <taxon>Bacilli</taxon>
        <taxon>Bacillales</taxon>
        <taxon>Bacillaceae</taxon>
        <taxon>Bacillus</taxon>
    </lineage>
</organism>
<dbReference type="InterPro" id="IPR015062">
    <property type="entry name" value="DUF1885"/>
</dbReference>
<sequence>MSNSAYIKLVPGSTQQSISLDEVKKLFHYYKEITSKTGAQVSWSYSTAAFPYELKEKPEGKDQWFYLKSDERGYNMIVVGVGSEQYEDENGEFVNREYIQIVLPEGATHGDKGKGNEFSKFLGQKLEGELHLFNGRVMYYYKRK</sequence>
<dbReference type="Gene3D" id="1.20.5.850">
    <property type="entry name" value="Rbstp2229 protein"/>
    <property type="match status" value="1"/>
</dbReference>
<reference evidence="1 2" key="1">
    <citation type="submission" date="2021-02" db="EMBL/GenBank/DDBJ databases">
        <title>Bacillus sp. RD4P76, an endophyte from a halophyte.</title>
        <authorList>
            <person name="Sun J.-Q."/>
        </authorList>
    </citation>
    <scope>NUCLEOTIDE SEQUENCE [LARGE SCALE GENOMIC DNA]</scope>
    <source>
        <strain evidence="1 2">RD4P76</strain>
    </source>
</reference>
<dbReference type="RefSeq" id="WP_204203945.1">
    <property type="nucleotide sequence ID" value="NZ_JAFELM010000031.1"/>
</dbReference>
<accession>A0ABS2DJJ5</accession>
<comment type="caution">
    <text evidence="1">The sequence shown here is derived from an EMBL/GenBank/DDBJ whole genome shotgun (WGS) entry which is preliminary data.</text>
</comment>
<dbReference type="Proteomes" id="UP001518925">
    <property type="component" value="Unassembled WGS sequence"/>
</dbReference>
<dbReference type="EMBL" id="JAFELM010000031">
    <property type="protein sequence ID" value="MBM6618618.1"/>
    <property type="molecule type" value="Genomic_DNA"/>
</dbReference>
<dbReference type="SUPFAM" id="SSF111171">
    <property type="entry name" value="Rbstp2229 protein"/>
    <property type="match status" value="1"/>
</dbReference>
<dbReference type="Pfam" id="PF08968">
    <property type="entry name" value="DUF1885"/>
    <property type="match status" value="1"/>
</dbReference>
<name>A0ABS2DJJ5_9BACI</name>
<proteinExistence type="predicted"/>
<dbReference type="InterPro" id="IPR036294">
    <property type="entry name" value="Rbstp2229-like_sf"/>
</dbReference>
<evidence type="ECO:0000313" key="1">
    <source>
        <dbReference type="EMBL" id="MBM6618618.1"/>
    </source>
</evidence>
<evidence type="ECO:0000313" key="2">
    <source>
        <dbReference type="Proteomes" id="UP001518925"/>
    </source>
</evidence>
<gene>
    <name evidence="1" type="ORF">JR050_13185</name>
</gene>
<dbReference type="Gene3D" id="3.30.310.120">
    <property type="entry name" value="Rbstp2229 like protein"/>
    <property type="match status" value="1"/>
</dbReference>
<keyword evidence="2" id="KW-1185">Reference proteome</keyword>
<protein>
    <submittedName>
        <fullName evidence="1">DUF1885 family protein</fullName>
    </submittedName>
</protein>